<dbReference type="Proteomes" id="UP000766486">
    <property type="component" value="Unassembled WGS sequence"/>
</dbReference>
<gene>
    <name evidence="7" type="ORF">CLO192961_LOCUS466281</name>
</gene>
<dbReference type="PRINTS" id="PR00420">
    <property type="entry name" value="RNGMNOXGNASE"/>
</dbReference>
<dbReference type="PANTHER" id="PTHR43004">
    <property type="entry name" value="TRK SYSTEM POTASSIUM UPTAKE PROTEIN"/>
    <property type="match status" value="1"/>
</dbReference>
<evidence type="ECO:0008006" key="9">
    <source>
        <dbReference type="Google" id="ProtNLM"/>
    </source>
</evidence>
<dbReference type="Gene3D" id="3.50.50.60">
    <property type="entry name" value="FAD/NAD(P)-binding domain"/>
    <property type="match status" value="1"/>
</dbReference>
<evidence type="ECO:0000259" key="6">
    <source>
        <dbReference type="Pfam" id="PF07976"/>
    </source>
</evidence>
<dbReference type="InterPro" id="IPR050641">
    <property type="entry name" value="RIFMO-like"/>
</dbReference>
<evidence type="ECO:0000256" key="4">
    <source>
        <dbReference type="ARBA" id="ARBA00023002"/>
    </source>
</evidence>
<organism evidence="7 8">
    <name type="scientific">Bionectria ochroleuca</name>
    <name type="common">Gliocladium roseum</name>
    <dbReference type="NCBI Taxonomy" id="29856"/>
    <lineage>
        <taxon>Eukaryota</taxon>
        <taxon>Fungi</taxon>
        <taxon>Dikarya</taxon>
        <taxon>Ascomycota</taxon>
        <taxon>Pezizomycotina</taxon>
        <taxon>Sordariomycetes</taxon>
        <taxon>Hypocreomycetidae</taxon>
        <taxon>Hypocreales</taxon>
        <taxon>Bionectriaceae</taxon>
        <taxon>Clonostachys</taxon>
    </lineage>
</organism>
<evidence type="ECO:0000256" key="1">
    <source>
        <dbReference type="ARBA" id="ARBA00007801"/>
    </source>
</evidence>
<evidence type="ECO:0000256" key="3">
    <source>
        <dbReference type="ARBA" id="ARBA00022827"/>
    </source>
</evidence>
<evidence type="ECO:0000259" key="5">
    <source>
        <dbReference type="Pfam" id="PF01494"/>
    </source>
</evidence>
<dbReference type="SUPFAM" id="SSF52833">
    <property type="entry name" value="Thioredoxin-like"/>
    <property type="match status" value="1"/>
</dbReference>
<proteinExistence type="inferred from homology"/>
<feature type="domain" description="FAD-binding" evidence="5">
    <location>
        <begin position="1"/>
        <end position="41"/>
    </location>
</feature>
<feature type="domain" description="Phenol hydroxylase-like C-terminal dimerisation" evidence="6">
    <location>
        <begin position="77"/>
        <end position="254"/>
    </location>
</feature>
<dbReference type="InterPro" id="IPR002938">
    <property type="entry name" value="FAD-bd"/>
</dbReference>
<reference evidence="7 8" key="1">
    <citation type="submission" date="2019-06" db="EMBL/GenBank/DDBJ databases">
        <authorList>
            <person name="Broberg M."/>
        </authorList>
    </citation>
    <scope>NUCLEOTIDE SEQUENCE [LARGE SCALE GENOMIC DNA]</scope>
</reference>
<dbReference type="Pfam" id="PF01494">
    <property type="entry name" value="FAD_binding_3"/>
    <property type="match status" value="1"/>
</dbReference>
<dbReference type="Gene3D" id="3.40.30.20">
    <property type="match status" value="1"/>
</dbReference>
<accession>A0ABY6V0V2</accession>
<dbReference type="InterPro" id="IPR012941">
    <property type="entry name" value="Phe_hydrox_C_dim_dom"/>
</dbReference>
<comment type="similarity">
    <text evidence="1">Belongs to the PheA/TfdB FAD monooxygenase family.</text>
</comment>
<dbReference type="InterPro" id="IPR036249">
    <property type="entry name" value="Thioredoxin-like_sf"/>
</dbReference>
<keyword evidence="4" id="KW-0560">Oxidoreductase</keyword>
<dbReference type="Pfam" id="PF07976">
    <property type="entry name" value="Phe_hydrox_dim"/>
    <property type="match status" value="1"/>
</dbReference>
<name>A0ABY6V0V2_BIOOC</name>
<keyword evidence="8" id="KW-1185">Reference proteome</keyword>
<keyword evidence="3" id="KW-0274">FAD</keyword>
<dbReference type="PANTHER" id="PTHR43004:SF13">
    <property type="entry name" value="FAD-BINDING DOMAIN-CONTAINING PROTEIN-RELATED"/>
    <property type="match status" value="1"/>
</dbReference>
<evidence type="ECO:0000313" key="8">
    <source>
        <dbReference type="Proteomes" id="UP000766486"/>
    </source>
</evidence>
<protein>
    <recommendedName>
        <fullName evidence="9">FAD-binding domain-containing protein</fullName>
    </recommendedName>
</protein>
<keyword evidence="2" id="KW-0285">Flavoprotein</keyword>
<evidence type="ECO:0000256" key="2">
    <source>
        <dbReference type="ARBA" id="ARBA00022630"/>
    </source>
</evidence>
<dbReference type="InterPro" id="IPR038220">
    <property type="entry name" value="PHOX_C_sf"/>
</dbReference>
<evidence type="ECO:0000313" key="7">
    <source>
        <dbReference type="EMBL" id="VUC37211.1"/>
    </source>
</evidence>
<comment type="caution">
    <text evidence="7">The sequence shown here is derived from an EMBL/GenBank/DDBJ whole genome shotgun (WGS) entry which is preliminary data.</text>
</comment>
<sequence length="261" mass="29014">MQDTFNLGWKIASVVKGLSPKKILDTYQSERMPVARRLLAFDREIYGAISEKAATSSQHALTSTLKRENSAASGLAVEYEPNVLVSNHSCSSTWGREKLKAGMRFPNLPIVNHSDGHIGLVHKLLNHSGRWSLIIFGGDSLAAELSKPPFEIRGASSDAFGAVRPYIIHCARTQALSIHSFPKIFTPFDETMGFDYTRVFAECHSKDGKIKARYQELVMSQTGCMMLVRPDHHIGFIGQLGDVDQLKLFISHIWVDTCPIV</sequence>
<dbReference type="EMBL" id="CABFNS010000937">
    <property type="protein sequence ID" value="VUC37211.1"/>
    <property type="molecule type" value="Genomic_DNA"/>
</dbReference>
<dbReference type="InterPro" id="IPR036188">
    <property type="entry name" value="FAD/NAD-bd_sf"/>
</dbReference>